<keyword evidence="3" id="KW-0804">Transcription</keyword>
<dbReference type="InterPro" id="IPR050679">
    <property type="entry name" value="Bact_HTH_transcr_reg"/>
</dbReference>
<comment type="caution">
    <text evidence="6">The sequence shown here is derived from an EMBL/GenBank/DDBJ whole genome shotgun (WGS) entry which is preliminary data.</text>
</comment>
<evidence type="ECO:0000256" key="2">
    <source>
        <dbReference type="ARBA" id="ARBA00023125"/>
    </source>
</evidence>
<dbReference type="Pfam" id="PF00392">
    <property type="entry name" value="GntR"/>
    <property type="match status" value="1"/>
</dbReference>
<dbReference type="EMBL" id="JAAVJD010000139">
    <property type="protein sequence ID" value="NJQ07210.1"/>
    <property type="molecule type" value="Genomic_DNA"/>
</dbReference>
<dbReference type="PRINTS" id="PR00035">
    <property type="entry name" value="HTHGNTR"/>
</dbReference>
<dbReference type="PANTHER" id="PTHR44846">
    <property type="entry name" value="MANNOSYL-D-GLYCERATE TRANSPORT/METABOLISM SYSTEM REPRESSOR MNGR-RELATED"/>
    <property type="match status" value="1"/>
</dbReference>
<name>A0A7X6D330_9ACTN</name>
<proteinExistence type="predicted"/>
<evidence type="ECO:0000256" key="4">
    <source>
        <dbReference type="SAM" id="MobiDB-lite"/>
    </source>
</evidence>
<sequence>MVSAVTEESRPAAEEPGRQAAPQSPDHIAEALRARIRSGEFAPASRLPTQRELAEQFGASRAAIRHALAQLEREGYLGARGRGAPAQVTAPAPDAPRPADVELADRIALAFQAEHVSIDAFSLTTETLNSALAAPLIAVSAGELRPRSISVRVLLPSPGIHPAFPRLVSDPTDPRPITRLQRITRTFSASLRHQLGSLAERGLVQQVKVEIRTVEVTPLQKLYLLNDLEALTGYYQVVTRTVEFENEELEIYDVLGLSSKIFRASRDKDSRDEQDAAFVAESRLWFESLWSTIAEPVTLG</sequence>
<protein>
    <submittedName>
        <fullName evidence="6">GntR family transcriptional regulator</fullName>
    </submittedName>
</protein>
<dbReference type="InterPro" id="IPR000524">
    <property type="entry name" value="Tscrpt_reg_HTH_GntR"/>
</dbReference>
<dbReference type="SUPFAM" id="SSF46785">
    <property type="entry name" value="Winged helix' DNA-binding domain"/>
    <property type="match status" value="1"/>
</dbReference>
<feature type="compositionally biased region" description="Basic and acidic residues" evidence="4">
    <location>
        <begin position="7"/>
        <end position="17"/>
    </location>
</feature>
<dbReference type="GO" id="GO:0045892">
    <property type="term" value="P:negative regulation of DNA-templated transcription"/>
    <property type="evidence" value="ECO:0007669"/>
    <property type="project" value="TreeGrafter"/>
</dbReference>
<dbReference type="Gene3D" id="1.10.10.10">
    <property type="entry name" value="Winged helix-like DNA-binding domain superfamily/Winged helix DNA-binding domain"/>
    <property type="match status" value="1"/>
</dbReference>
<keyword evidence="7" id="KW-1185">Reference proteome</keyword>
<dbReference type="PANTHER" id="PTHR44846:SF1">
    <property type="entry name" value="MANNOSYL-D-GLYCERATE TRANSPORT_METABOLISM SYSTEM REPRESSOR MNGR-RELATED"/>
    <property type="match status" value="1"/>
</dbReference>
<organism evidence="6 7">
    <name type="scientific">Streptomyces lonarensis</name>
    <dbReference type="NCBI Taxonomy" id="700599"/>
    <lineage>
        <taxon>Bacteria</taxon>
        <taxon>Bacillati</taxon>
        <taxon>Actinomycetota</taxon>
        <taxon>Actinomycetes</taxon>
        <taxon>Kitasatosporales</taxon>
        <taxon>Streptomycetaceae</taxon>
        <taxon>Streptomyces</taxon>
    </lineage>
</organism>
<dbReference type="Proteomes" id="UP000578686">
    <property type="component" value="Unassembled WGS sequence"/>
</dbReference>
<keyword evidence="1" id="KW-0805">Transcription regulation</keyword>
<dbReference type="SMART" id="SM00345">
    <property type="entry name" value="HTH_GNTR"/>
    <property type="match status" value="1"/>
</dbReference>
<dbReference type="PROSITE" id="PS50949">
    <property type="entry name" value="HTH_GNTR"/>
    <property type="match status" value="1"/>
</dbReference>
<dbReference type="GO" id="GO:0003700">
    <property type="term" value="F:DNA-binding transcription factor activity"/>
    <property type="evidence" value="ECO:0007669"/>
    <property type="project" value="InterPro"/>
</dbReference>
<evidence type="ECO:0000256" key="1">
    <source>
        <dbReference type="ARBA" id="ARBA00023015"/>
    </source>
</evidence>
<dbReference type="CDD" id="cd07377">
    <property type="entry name" value="WHTH_GntR"/>
    <property type="match status" value="1"/>
</dbReference>
<feature type="domain" description="HTH gntR-type" evidence="5">
    <location>
        <begin position="22"/>
        <end position="91"/>
    </location>
</feature>
<reference evidence="6 7" key="1">
    <citation type="submission" date="2020-03" db="EMBL/GenBank/DDBJ databases">
        <title>Draft genome of Streptomyces sp. ventii, isolated from the Axial Seamount in the Pacific Ocean, and resequencing of the two type strains Streptomyces lonarensis strain NCL 716 and Streptomyces bohaiensis strain 11A07.</title>
        <authorList>
            <person name="Loughran R.M."/>
            <person name="Pfannmuller K.M."/>
            <person name="Wasson B.J."/>
            <person name="Deadmond M.C."/>
            <person name="Paddock B.E."/>
            <person name="Koyack M.J."/>
            <person name="Gallegos D.A."/>
            <person name="Mitchell E.A."/>
            <person name="Ushijima B."/>
            <person name="Saw J.H."/>
            <person name="Mcphail K.L."/>
            <person name="Videau P."/>
        </authorList>
    </citation>
    <scope>NUCLEOTIDE SEQUENCE [LARGE SCALE GENOMIC DNA]</scope>
    <source>
        <strain evidence="6 7">NCL716</strain>
    </source>
</reference>
<evidence type="ECO:0000256" key="3">
    <source>
        <dbReference type="ARBA" id="ARBA00023163"/>
    </source>
</evidence>
<dbReference type="InterPro" id="IPR036388">
    <property type="entry name" value="WH-like_DNA-bd_sf"/>
</dbReference>
<keyword evidence="2" id="KW-0238">DNA-binding</keyword>
<accession>A0A7X6D330</accession>
<evidence type="ECO:0000259" key="5">
    <source>
        <dbReference type="PROSITE" id="PS50949"/>
    </source>
</evidence>
<dbReference type="InterPro" id="IPR036390">
    <property type="entry name" value="WH_DNA-bd_sf"/>
</dbReference>
<evidence type="ECO:0000313" key="7">
    <source>
        <dbReference type="Proteomes" id="UP000578686"/>
    </source>
</evidence>
<dbReference type="AlphaFoldDB" id="A0A7X6D330"/>
<feature type="region of interest" description="Disordered" evidence="4">
    <location>
        <begin position="1"/>
        <end position="27"/>
    </location>
</feature>
<evidence type="ECO:0000313" key="6">
    <source>
        <dbReference type="EMBL" id="NJQ07210.1"/>
    </source>
</evidence>
<dbReference type="GO" id="GO:0003677">
    <property type="term" value="F:DNA binding"/>
    <property type="evidence" value="ECO:0007669"/>
    <property type="project" value="UniProtKB-KW"/>
</dbReference>
<gene>
    <name evidence="6" type="ORF">HCN56_16860</name>
</gene>